<dbReference type="Proteomes" id="UP000298787">
    <property type="component" value="Chromosome 18"/>
</dbReference>
<organism evidence="3 4">
    <name type="scientific">Collichthys lucidus</name>
    <name type="common">Big head croaker</name>
    <name type="synonym">Sciaena lucida</name>
    <dbReference type="NCBI Taxonomy" id="240159"/>
    <lineage>
        <taxon>Eukaryota</taxon>
        <taxon>Metazoa</taxon>
        <taxon>Chordata</taxon>
        <taxon>Craniata</taxon>
        <taxon>Vertebrata</taxon>
        <taxon>Euteleostomi</taxon>
        <taxon>Actinopterygii</taxon>
        <taxon>Neopterygii</taxon>
        <taxon>Teleostei</taxon>
        <taxon>Neoteleostei</taxon>
        <taxon>Acanthomorphata</taxon>
        <taxon>Eupercaria</taxon>
        <taxon>Sciaenidae</taxon>
        <taxon>Collichthys</taxon>
    </lineage>
</organism>
<protein>
    <submittedName>
        <fullName evidence="3">Gamma-2-syntrophin</fullName>
    </submittedName>
</protein>
<feature type="transmembrane region" description="Helical" evidence="1">
    <location>
        <begin position="406"/>
        <end position="427"/>
    </location>
</feature>
<keyword evidence="1" id="KW-0472">Membrane</keyword>
<dbReference type="InterPro" id="IPR001849">
    <property type="entry name" value="PH_domain"/>
</dbReference>
<dbReference type="PROSITE" id="PS50003">
    <property type="entry name" value="PH_DOMAIN"/>
    <property type="match status" value="1"/>
</dbReference>
<dbReference type="GO" id="GO:0005198">
    <property type="term" value="F:structural molecule activity"/>
    <property type="evidence" value="ECO:0007669"/>
    <property type="project" value="InterPro"/>
</dbReference>
<dbReference type="SUPFAM" id="SSF50729">
    <property type="entry name" value="PH domain-like"/>
    <property type="match status" value="1"/>
</dbReference>
<dbReference type="STRING" id="240159.A0A4U5VDX6"/>
<proteinExistence type="predicted"/>
<reference evidence="3 4" key="1">
    <citation type="submission" date="2019-01" db="EMBL/GenBank/DDBJ databases">
        <title>Genome Assembly of Collichthys lucidus.</title>
        <authorList>
            <person name="Cai M."/>
            <person name="Xiao S."/>
        </authorList>
    </citation>
    <scope>NUCLEOTIDE SEQUENCE [LARGE SCALE GENOMIC DNA]</scope>
    <source>
        <strain evidence="3">JT15FE1705JMU</strain>
        <tissue evidence="3">Muscle</tissue>
    </source>
</reference>
<dbReference type="GO" id="GO:0016010">
    <property type="term" value="C:dystrophin-associated glycoprotein complex"/>
    <property type="evidence" value="ECO:0007669"/>
    <property type="project" value="TreeGrafter"/>
</dbReference>
<sequence>MLWSLLAAPSPPLPSANEPKYEKRWLDAVSIPLLMARVSRYKAGTDKLRSNCFEVFALDGANTNILQFCTAAESTDWLQAISTNINDLTQENISAADWGQAETTYNLYEVLFKVHKLWMAEDCWLQARLYLGLEHSPEQQDNESLCFSILVGHGQSHTFRVELATDLAIWEKSFQRAVFLEVQRIRSKSYMCSSHGNVLCFTIDFGSGFTCSEGTSKHSHLNEYRTITGLCNNSCTTNLTSTPSHSPLPCSNPFPSSPSSQILPTHSPASHCIPNQPSTSPFALPVLYVFLQVGSTQNNSCVVTVGVKHTAYNITKMPKVSHLEHCEYTWANASKHVLANNLDKVPELVMRKSVDTLVILECMNYTILSLDCYSQGLFTFHCFCACSERATLQKDKEKQMETSNRWIYGSVVIVVIVIILVLCFLVYRYKDDISRKCNHLSNYTPGNCGPTSTVEDV</sequence>
<dbReference type="PANTHER" id="PTHR10554">
    <property type="entry name" value="SYNTROPHIN"/>
    <property type="match status" value="1"/>
</dbReference>
<evidence type="ECO:0000259" key="2">
    <source>
        <dbReference type="PROSITE" id="PS50003"/>
    </source>
</evidence>
<keyword evidence="4" id="KW-1185">Reference proteome</keyword>
<evidence type="ECO:0000313" key="3">
    <source>
        <dbReference type="EMBL" id="TKS86334.1"/>
    </source>
</evidence>
<dbReference type="AlphaFoldDB" id="A0A4U5VDX6"/>
<feature type="domain" description="PH" evidence="2">
    <location>
        <begin position="1"/>
        <end position="86"/>
    </location>
</feature>
<dbReference type="Gene3D" id="2.30.29.30">
    <property type="entry name" value="Pleckstrin-homology domain (PH domain)/Phosphotyrosine-binding domain (PTB)"/>
    <property type="match status" value="1"/>
</dbReference>
<name>A0A4U5VDX6_COLLU</name>
<accession>A0A4U5VDX6</accession>
<gene>
    <name evidence="3" type="ORF">D9C73_020451</name>
</gene>
<dbReference type="InterPro" id="IPR015482">
    <property type="entry name" value="Syntrophin"/>
</dbReference>
<keyword evidence="1" id="KW-1133">Transmembrane helix</keyword>
<evidence type="ECO:0000256" key="1">
    <source>
        <dbReference type="SAM" id="Phobius"/>
    </source>
</evidence>
<keyword evidence="1" id="KW-0812">Transmembrane</keyword>
<dbReference type="EMBL" id="CM014095">
    <property type="protein sequence ID" value="TKS86334.1"/>
    <property type="molecule type" value="Genomic_DNA"/>
</dbReference>
<dbReference type="PANTHER" id="PTHR10554:SF3">
    <property type="entry name" value="GAMMA-2-SYNTROPHIN"/>
    <property type="match status" value="1"/>
</dbReference>
<evidence type="ECO:0000313" key="4">
    <source>
        <dbReference type="Proteomes" id="UP000298787"/>
    </source>
</evidence>
<dbReference type="InterPro" id="IPR011993">
    <property type="entry name" value="PH-like_dom_sf"/>
</dbReference>